<dbReference type="Proteomes" id="UP000324611">
    <property type="component" value="Unassembled WGS sequence"/>
</dbReference>
<evidence type="ECO:0000256" key="4">
    <source>
        <dbReference type="ARBA" id="ARBA00023136"/>
    </source>
</evidence>
<evidence type="ECO:0000259" key="7">
    <source>
        <dbReference type="Pfam" id="PF14322"/>
    </source>
</evidence>
<sequence>MRYQHILLGAILTASLSGCSKFLDEQPTAHQSSSNYYTSSEDAVRAVTDAYRMLKDQAYGGYSPSSFGDIMADDANKGGGGASDQELIQQLKLFTAKSDNGYVYNAWRDNYKGVYLANIVLQKVPPIQMEDALKTRVLGEAKFLRAYYYLHLVRLFGRIPLISQPIDDGNYNVPQSEEPEVLAFIEADARAAIGALPLQSQQAASDRGRATKGAAQALLLETYMWQKKWTQAQQLGDSIINSGQYSLTSDVTKIWTLDGEFNSESIFELNYENIPGKNTGNLLNLFDAPRNTWGYGFVVPSQSLVNEFEAGDPRLKATVIFNNQVMPDGTTINTGTSETGYWNRKYWLPTDQIPTNNGGGAGDGPTNDRIFGLAQVMLWTAEAAFHNGDVGRATKLVNDIRIRARNSGGNTDMSILPDRNALTLDQIYHEMRVETALGEHRRFYELVRTGRAAALLPNFKVGVNEHVPIPLNEIQLSGGVLRQNNGY</sequence>
<organism evidence="8 9">
    <name type="scientific">Chitinophaga agrisoli</name>
    <dbReference type="NCBI Taxonomy" id="2607653"/>
    <lineage>
        <taxon>Bacteria</taxon>
        <taxon>Pseudomonadati</taxon>
        <taxon>Bacteroidota</taxon>
        <taxon>Chitinophagia</taxon>
        <taxon>Chitinophagales</taxon>
        <taxon>Chitinophagaceae</taxon>
        <taxon>Chitinophaga</taxon>
    </lineage>
</organism>
<comment type="caution">
    <text evidence="8">The sequence shown here is derived from an EMBL/GenBank/DDBJ whole genome shotgun (WGS) entry which is preliminary data.</text>
</comment>
<evidence type="ECO:0000256" key="1">
    <source>
        <dbReference type="ARBA" id="ARBA00004442"/>
    </source>
</evidence>
<reference evidence="8 9" key="1">
    <citation type="submission" date="2019-09" db="EMBL/GenBank/DDBJ databases">
        <title>Chitinophaga ginsengihumi sp. nov., isolated from soil of ginseng rhizosphere.</title>
        <authorList>
            <person name="Lee J."/>
        </authorList>
    </citation>
    <scope>NUCLEOTIDE SEQUENCE [LARGE SCALE GENOMIC DNA]</scope>
    <source>
        <strain evidence="8 9">BN140078</strain>
    </source>
</reference>
<evidence type="ECO:0000256" key="3">
    <source>
        <dbReference type="ARBA" id="ARBA00022729"/>
    </source>
</evidence>
<dbReference type="InterPro" id="IPR033985">
    <property type="entry name" value="SusD-like_N"/>
</dbReference>
<accession>A0A5B2VPI9</accession>
<reference evidence="8 9" key="2">
    <citation type="submission" date="2019-09" db="EMBL/GenBank/DDBJ databases">
        <authorList>
            <person name="Jin C."/>
        </authorList>
    </citation>
    <scope>NUCLEOTIDE SEQUENCE [LARGE SCALE GENOMIC DNA]</scope>
    <source>
        <strain evidence="8 9">BN140078</strain>
    </source>
</reference>
<protein>
    <submittedName>
        <fullName evidence="8">RagB/SusD family nutrient uptake outer membrane protein</fullName>
    </submittedName>
</protein>
<comment type="subcellular location">
    <subcellularLocation>
        <location evidence="1">Cell outer membrane</location>
    </subcellularLocation>
</comment>
<dbReference type="EMBL" id="VUOC01000003">
    <property type="protein sequence ID" value="KAA2241663.1"/>
    <property type="molecule type" value="Genomic_DNA"/>
</dbReference>
<keyword evidence="9" id="KW-1185">Reference proteome</keyword>
<evidence type="ECO:0000256" key="2">
    <source>
        <dbReference type="ARBA" id="ARBA00006275"/>
    </source>
</evidence>
<dbReference type="Gene3D" id="1.25.40.390">
    <property type="match status" value="1"/>
</dbReference>
<dbReference type="GO" id="GO:0009279">
    <property type="term" value="C:cell outer membrane"/>
    <property type="evidence" value="ECO:0007669"/>
    <property type="project" value="UniProtKB-SubCell"/>
</dbReference>
<feature type="domain" description="RagB/SusD" evidence="6">
    <location>
        <begin position="264"/>
        <end position="455"/>
    </location>
</feature>
<evidence type="ECO:0000259" key="6">
    <source>
        <dbReference type="Pfam" id="PF07980"/>
    </source>
</evidence>
<keyword evidence="3" id="KW-0732">Signal</keyword>
<feature type="domain" description="SusD-like N-terminal" evidence="7">
    <location>
        <begin position="21"/>
        <end position="220"/>
    </location>
</feature>
<dbReference type="PROSITE" id="PS51257">
    <property type="entry name" value="PROKAR_LIPOPROTEIN"/>
    <property type="match status" value="1"/>
</dbReference>
<evidence type="ECO:0000256" key="5">
    <source>
        <dbReference type="ARBA" id="ARBA00023237"/>
    </source>
</evidence>
<evidence type="ECO:0000313" key="8">
    <source>
        <dbReference type="EMBL" id="KAA2241663.1"/>
    </source>
</evidence>
<dbReference type="AlphaFoldDB" id="A0A5B2VPI9"/>
<evidence type="ECO:0000313" key="9">
    <source>
        <dbReference type="Proteomes" id="UP000324611"/>
    </source>
</evidence>
<comment type="similarity">
    <text evidence="2">Belongs to the SusD family.</text>
</comment>
<dbReference type="InterPro" id="IPR012944">
    <property type="entry name" value="SusD_RagB_dom"/>
</dbReference>
<dbReference type="SUPFAM" id="SSF48452">
    <property type="entry name" value="TPR-like"/>
    <property type="match status" value="1"/>
</dbReference>
<proteinExistence type="inferred from homology"/>
<dbReference type="Pfam" id="PF07980">
    <property type="entry name" value="SusD_RagB"/>
    <property type="match status" value="1"/>
</dbReference>
<gene>
    <name evidence="8" type="ORF">F0L74_17450</name>
</gene>
<dbReference type="InterPro" id="IPR011990">
    <property type="entry name" value="TPR-like_helical_dom_sf"/>
</dbReference>
<keyword evidence="4" id="KW-0472">Membrane</keyword>
<dbReference type="CDD" id="cd08977">
    <property type="entry name" value="SusD"/>
    <property type="match status" value="1"/>
</dbReference>
<dbReference type="RefSeq" id="WP_149839170.1">
    <property type="nucleotide sequence ID" value="NZ_VUOC01000003.1"/>
</dbReference>
<name>A0A5B2VPI9_9BACT</name>
<keyword evidence="5" id="KW-0998">Cell outer membrane</keyword>
<dbReference type="Pfam" id="PF14322">
    <property type="entry name" value="SusD-like_3"/>
    <property type="match status" value="1"/>
</dbReference>